<evidence type="ECO:0000256" key="2">
    <source>
        <dbReference type="ARBA" id="ARBA00010772"/>
    </source>
</evidence>
<dbReference type="Pfam" id="PF20511">
    <property type="entry name" value="PMI_typeI_cat"/>
    <property type="match status" value="1"/>
</dbReference>
<comment type="catalytic activity">
    <reaction evidence="1">
        <text>D-mannose 6-phosphate = D-fructose 6-phosphate</text>
        <dbReference type="Rhea" id="RHEA:12356"/>
        <dbReference type="ChEBI" id="CHEBI:58735"/>
        <dbReference type="ChEBI" id="CHEBI:61527"/>
        <dbReference type="EC" id="5.3.1.8"/>
    </reaction>
</comment>
<evidence type="ECO:0000256" key="1">
    <source>
        <dbReference type="ARBA" id="ARBA00000757"/>
    </source>
</evidence>
<dbReference type="GO" id="GO:0008270">
    <property type="term" value="F:zinc ion binding"/>
    <property type="evidence" value="ECO:0007669"/>
    <property type="project" value="InterPro"/>
</dbReference>
<keyword evidence="11" id="KW-1185">Reference proteome</keyword>
<evidence type="ECO:0000256" key="3">
    <source>
        <dbReference type="ARBA" id="ARBA00011956"/>
    </source>
</evidence>
<dbReference type="InterPro" id="IPR018050">
    <property type="entry name" value="Pmannose_isomerase-type1_CS"/>
</dbReference>
<dbReference type="InterPro" id="IPR046457">
    <property type="entry name" value="PMI_typeI_cat"/>
</dbReference>
<feature type="binding site" evidence="8">
    <location>
        <position position="94"/>
    </location>
    <ligand>
        <name>Zn(2+)</name>
        <dbReference type="ChEBI" id="CHEBI:29105"/>
    </ligand>
</feature>
<sequence>MERLHGFRQRYDWGHPTAIPELLGEAPDGAPWAEQWLGAHPLGPATMGEGAGTLAQRIAAEPARLLGEDVMLCFGPRLPFLLKIIAPARALSLQVHPSIGQAIEGYEAEDRAGIDLASPVRNYKDRNHKPEMVLALTDFEAVAGFRAPRRAAEVLSGLSSPLARRMRRTLRLAPGRFGIRQAFTDIVSVDSRPSGEEISELVAELAARLAAGASPSRRADSNAVEMARAFPGDPGIAAALLLNPVTLRAGEALFVPAGSVHAYISGLGVEIMASSDNVLRAGLTPKHIDIPEMLACVDYVAAPPVRPAPEYLSRATRAYYAPVDDFELLVTDVAAADGAVGVPGRGPRILLGIDGRVEVSTTAGRERLQRGQALFVGADERALTVEGDGSVVQADVP</sequence>
<dbReference type="InterPro" id="IPR014710">
    <property type="entry name" value="RmlC-like_jellyroll"/>
</dbReference>
<keyword evidence="4 8" id="KW-0479">Metal-binding</keyword>
<dbReference type="Gene3D" id="2.60.120.10">
    <property type="entry name" value="Jelly Rolls"/>
    <property type="match status" value="2"/>
</dbReference>
<reference evidence="10 11" key="1">
    <citation type="submission" date="2020-05" db="EMBL/GenBank/DDBJ databases">
        <title>Actinomyces sp. zg-325.</title>
        <authorList>
            <person name="Yang C."/>
        </authorList>
    </citation>
    <scope>NUCLEOTIDE SEQUENCE [LARGE SCALE GENOMIC DNA]</scope>
    <source>
        <strain evidence="11">zg-325</strain>
    </source>
</reference>
<dbReference type="GO" id="GO:0009298">
    <property type="term" value="P:GDP-mannose biosynthetic process"/>
    <property type="evidence" value="ECO:0007669"/>
    <property type="project" value="InterPro"/>
</dbReference>
<evidence type="ECO:0000256" key="6">
    <source>
        <dbReference type="ARBA" id="ARBA00023235"/>
    </source>
</evidence>
<dbReference type="PIRSF" id="PIRSF001480">
    <property type="entry name" value="Mannose-6-phosphate_isomerase"/>
    <property type="match status" value="1"/>
</dbReference>
<dbReference type="Proteomes" id="UP000504752">
    <property type="component" value="Chromosome"/>
</dbReference>
<dbReference type="GO" id="GO:0005975">
    <property type="term" value="P:carbohydrate metabolic process"/>
    <property type="evidence" value="ECO:0007669"/>
    <property type="project" value="InterPro"/>
</dbReference>
<comment type="similarity">
    <text evidence="2">Belongs to the mannose-6-phosphate isomerase type 1 family.</text>
</comment>
<dbReference type="PROSITE" id="PS00965">
    <property type="entry name" value="PMI_I_1"/>
    <property type="match status" value="1"/>
</dbReference>
<keyword evidence="6 10" id="KW-0413">Isomerase</keyword>
<feature type="binding site" evidence="8">
    <location>
        <position position="131"/>
    </location>
    <ligand>
        <name>Zn(2+)</name>
        <dbReference type="ChEBI" id="CHEBI:29105"/>
    </ligand>
</feature>
<dbReference type="SUPFAM" id="SSF51182">
    <property type="entry name" value="RmlC-like cupins"/>
    <property type="match status" value="1"/>
</dbReference>
<feature type="binding site" evidence="8">
    <location>
        <position position="96"/>
    </location>
    <ligand>
        <name>Zn(2+)</name>
        <dbReference type="ChEBI" id="CHEBI:29105"/>
    </ligand>
</feature>
<dbReference type="InterPro" id="IPR011051">
    <property type="entry name" value="RmlC_Cupin_sf"/>
</dbReference>
<dbReference type="KEGG" id="amam:HPC72_02005"/>
<dbReference type="AlphaFoldDB" id="A0A6M8AXP0"/>
<dbReference type="NCBIfam" id="TIGR00218">
    <property type="entry name" value="manA"/>
    <property type="match status" value="1"/>
</dbReference>
<evidence type="ECO:0000313" key="11">
    <source>
        <dbReference type="Proteomes" id="UP000504752"/>
    </source>
</evidence>
<name>A0A6M8AXP0_9ACTO</name>
<keyword evidence="5 8" id="KW-0862">Zinc</keyword>
<dbReference type="PROSITE" id="PS00966">
    <property type="entry name" value="PMI_I_2"/>
    <property type="match status" value="1"/>
</dbReference>
<dbReference type="RefSeq" id="WP_159524047.1">
    <property type="nucleotide sequence ID" value="NZ_CP053642.1"/>
</dbReference>
<feature type="active site" evidence="7">
    <location>
        <position position="280"/>
    </location>
</feature>
<feature type="binding site" evidence="8">
    <location>
        <position position="261"/>
    </location>
    <ligand>
        <name>Zn(2+)</name>
        <dbReference type="ChEBI" id="CHEBI:29105"/>
    </ligand>
</feature>
<dbReference type="EC" id="5.3.1.8" evidence="3"/>
<proteinExistence type="inferred from homology"/>
<evidence type="ECO:0000256" key="4">
    <source>
        <dbReference type="ARBA" id="ARBA00022723"/>
    </source>
</evidence>
<feature type="domain" description="Phosphomannose isomerase type I catalytic" evidence="9">
    <location>
        <begin position="3"/>
        <end position="146"/>
    </location>
</feature>
<evidence type="ECO:0000256" key="7">
    <source>
        <dbReference type="PIRSR" id="PIRSR001480-1"/>
    </source>
</evidence>
<gene>
    <name evidence="10" type="primary">manA</name>
    <name evidence="10" type="ORF">HPC72_02005</name>
</gene>
<comment type="cofactor">
    <cofactor evidence="8">
        <name>Zn(2+)</name>
        <dbReference type="ChEBI" id="CHEBI:29105"/>
    </cofactor>
    <text evidence="8">Binds 1 zinc ion per subunit.</text>
</comment>
<dbReference type="GO" id="GO:0005829">
    <property type="term" value="C:cytosol"/>
    <property type="evidence" value="ECO:0007669"/>
    <property type="project" value="TreeGrafter"/>
</dbReference>
<evidence type="ECO:0000313" key="10">
    <source>
        <dbReference type="EMBL" id="QKD79189.1"/>
    </source>
</evidence>
<dbReference type="CDD" id="cd07011">
    <property type="entry name" value="cupin_PMI_type_I_N"/>
    <property type="match status" value="1"/>
</dbReference>
<dbReference type="EMBL" id="CP053642">
    <property type="protein sequence ID" value="QKD79189.1"/>
    <property type="molecule type" value="Genomic_DNA"/>
</dbReference>
<evidence type="ECO:0000259" key="9">
    <source>
        <dbReference type="Pfam" id="PF20511"/>
    </source>
</evidence>
<evidence type="ECO:0000256" key="8">
    <source>
        <dbReference type="PIRSR" id="PIRSR001480-2"/>
    </source>
</evidence>
<accession>A0A6M8AXP0</accession>
<dbReference type="PANTHER" id="PTHR10309">
    <property type="entry name" value="MANNOSE-6-PHOSPHATE ISOMERASE"/>
    <property type="match status" value="1"/>
</dbReference>
<evidence type="ECO:0000256" key="5">
    <source>
        <dbReference type="ARBA" id="ARBA00022833"/>
    </source>
</evidence>
<dbReference type="Gene3D" id="1.10.441.10">
    <property type="entry name" value="Phosphomannose Isomerase, domain 2"/>
    <property type="match status" value="1"/>
</dbReference>
<dbReference type="GO" id="GO:0004476">
    <property type="term" value="F:mannose-6-phosphate isomerase activity"/>
    <property type="evidence" value="ECO:0007669"/>
    <property type="project" value="UniProtKB-EC"/>
</dbReference>
<protein>
    <recommendedName>
        <fullName evidence="3">mannose-6-phosphate isomerase</fullName>
        <ecNumber evidence="3">5.3.1.8</ecNumber>
    </recommendedName>
</protein>
<organism evidence="10 11">
    <name type="scientific">Actinomyces marmotae</name>
    <dbReference type="NCBI Taxonomy" id="2737173"/>
    <lineage>
        <taxon>Bacteria</taxon>
        <taxon>Bacillati</taxon>
        <taxon>Actinomycetota</taxon>
        <taxon>Actinomycetes</taxon>
        <taxon>Actinomycetales</taxon>
        <taxon>Actinomycetaceae</taxon>
        <taxon>Actinomyces</taxon>
    </lineage>
</organism>
<dbReference type="PANTHER" id="PTHR10309:SF0">
    <property type="entry name" value="MANNOSE-6-PHOSPHATE ISOMERASE"/>
    <property type="match status" value="1"/>
</dbReference>
<dbReference type="InterPro" id="IPR016305">
    <property type="entry name" value="Mannose-6-P_Isomerase"/>
</dbReference>
<dbReference type="InterPro" id="IPR001250">
    <property type="entry name" value="Man6P_Isoase-1"/>
</dbReference>
<dbReference type="PRINTS" id="PR00714">
    <property type="entry name" value="MAN6PISMRASE"/>
</dbReference>